<evidence type="ECO:0000313" key="2">
    <source>
        <dbReference type="Proteomes" id="UP001328107"/>
    </source>
</evidence>
<evidence type="ECO:0000313" key="1">
    <source>
        <dbReference type="EMBL" id="GMR37474.1"/>
    </source>
</evidence>
<keyword evidence="2" id="KW-1185">Reference proteome</keyword>
<name>A0AAN5CCK0_9BILA</name>
<protein>
    <submittedName>
        <fullName evidence="1">Uncharacterized protein</fullName>
    </submittedName>
</protein>
<dbReference type="Proteomes" id="UP001328107">
    <property type="component" value="Unassembled WGS sequence"/>
</dbReference>
<feature type="non-terminal residue" evidence="1">
    <location>
        <position position="68"/>
    </location>
</feature>
<feature type="non-terminal residue" evidence="1">
    <location>
        <position position="1"/>
    </location>
</feature>
<organism evidence="1 2">
    <name type="scientific">Pristionchus mayeri</name>
    <dbReference type="NCBI Taxonomy" id="1317129"/>
    <lineage>
        <taxon>Eukaryota</taxon>
        <taxon>Metazoa</taxon>
        <taxon>Ecdysozoa</taxon>
        <taxon>Nematoda</taxon>
        <taxon>Chromadorea</taxon>
        <taxon>Rhabditida</taxon>
        <taxon>Rhabditina</taxon>
        <taxon>Diplogasteromorpha</taxon>
        <taxon>Diplogasteroidea</taxon>
        <taxon>Neodiplogasteridae</taxon>
        <taxon>Pristionchus</taxon>
    </lineage>
</organism>
<reference evidence="2" key="1">
    <citation type="submission" date="2022-10" db="EMBL/GenBank/DDBJ databases">
        <title>Genome assembly of Pristionchus species.</title>
        <authorList>
            <person name="Yoshida K."/>
            <person name="Sommer R.J."/>
        </authorList>
    </citation>
    <scope>NUCLEOTIDE SEQUENCE [LARGE SCALE GENOMIC DNA]</scope>
    <source>
        <strain evidence="2">RS5460</strain>
    </source>
</reference>
<dbReference type="AlphaFoldDB" id="A0AAN5CCK0"/>
<proteinExistence type="predicted"/>
<sequence length="68" mass="7161">LFLLVAGGGCLVVGDWLHLLLNDLSLSSPSGVPGNTSRTTTARNPSALRITDVAHVCMDLLDESDPEE</sequence>
<comment type="caution">
    <text evidence="1">The sequence shown here is derived from an EMBL/GenBank/DDBJ whole genome shotgun (WGS) entry which is preliminary data.</text>
</comment>
<accession>A0AAN5CCK0</accession>
<gene>
    <name evidence="1" type="ORF">PMAYCL1PPCAC_07669</name>
</gene>
<dbReference type="EMBL" id="BTRK01000002">
    <property type="protein sequence ID" value="GMR37474.1"/>
    <property type="molecule type" value="Genomic_DNA"/>
</dbReference>